<keyword evidence="1" id="KW-0732">Signal</keyword>
<dbReference type="SUPFAM" id="SSF101898">
    <property type="entry name" value="NHL repeat"/>
    <property type="match status" value="1"/>
</dbReference>
<gene>
    <name evidence="3" type="ORF">AVDCRST_MAG56-7908</name>
</gene>
<dbReference type="AlphaFoldDB" id="A0A6J4LXA3"/>
<reference evidence="3" key="1">
    <citation type="submission" date="2020-02" db="EMBL/GenBank/DDBJ databases">
        <authorList>
            <person name="Meier V. D."/>
        </authorList>
    </citation>
    <scope>NUCLEOTIDE SEQUENCE</scope>
    <source>
        <strain evidence="3">AVDCRST_MAG56</strain>
    </source>
</reference>
<evidence type="ECO:0000259" key="2">
    <source>
        <dbReference type="Pfam" id="PF13860"/>
    </source>
</evidence>
<protein>
    <recommendedName>
        <fullName evidence="2">FlgD/Vpr Ig-like domain-containing protein</fullName>
    </recommendedName>
</protein>
<dbReference type="InterPro" id="IPR011042">
    <property type="entry name" value="6-blade_b-propeller_TolB-like"/>
</dbReference>
<feature type="domain" description="FlgD/Vpr Ig-like" evidence="2">
    <location>
        <begin position="20"/>
        <end position="73"/>
    </location>
</feature>
<evidence type="ECO:0000256" key="1">
    <source>
        <dbReference type="SAM" id="SignalP"/>
    </source>
</evidence>
<accession>A0A6J4LXA3</accession>
<dbReference type="EMBL" id="CADCTQ010000659">
    <property type="protein sequence ID" value="CAA9340596.1"/>
    <property type="molecule type" value="Genomic_DNA"/>
</dbReference>
<dbReference type="Gene3D" id="2.60.40.4070">
    <property type="match status" value="1"/>
</dbReference>
<organism evidence="3">
    <name type="scientific">uncultured Cytophagales bacterium</name>
    <dbReference type="NCBI Taxonomy" id="158755"/>
    <lineage>
        <taxon>Bacteria</taxon>
        <taxon>Pseudomonadati</taxon>
        <taxon>Bacteroidota</taxon>
        <taxon>Sphingobacteriia</taxon>
        <taxon>Sphingobacteriales</taxon>
        <taxon>environmental samples</taxon>
    </lineage>
</organism>
<dbReference type="Pfam" id="PF13860">
    <property type="entry name" value="FlgD_ig"/>
    <property type="match status" value="1"/>
</dbReference>
<dbReference type="InterPro" id="IPR025965">
    <property type="entry name" value="FlgD/Vpr_Ig-like"/>
</dbReference>
<evidence type="ECO:0000313" key="3">
    <source>
        <dbReference type="EMBL" id="CAA9340596.1"/>
    </source>
</evidence>
<dbReference type="Gene3D" id="2.120.10.30">
    <property type="entry name" value="TolB, C-terminal domain"/>
    <property type="match status" value="1"/>
</dbReference>
<proteinExistence type="predicted"/>
<name>A0A6J4LXA3_9SPHI</name>
<sequence length="780" mass="85411">MNIKALLLFLLTALSVSAHTISYTLTKPGPVSLAIYNPGGVLVRTVHEAKPQAAGRHTYEWDGLDDDGQPVPNALACTWKLLQLPAPLRADYLLTLLVTLPQGGEWWETGVGNHSAVRAVAADASGIYLGSGISENVGNAMKMNPDGTKRLWSAWQPHPFRGRWAFGISKGNLYHLQQDGYVGYHPVNAPNGLYQSVGVGKNQTGSRWDAQWPGSKRAASDDWRPVKGQSMDMAAHNGVMVISYRDQNAVQFRGPDDGAVLATVEVDAPLGVAVDNNGDALVISGNAVLRVTRDGKTAPFLSGLDAPWRLDVDRRNGDVYLAETEPSHRVRRFSAAGKLVWETGREGGREYGVYKPRHFKDITDITATGDGFLVAEEAAPRRVARFDQAGKFVKEWHTGTQWVPSGAPDPDDPTTVWARADSYDLLKLKLDFAARTYRIERIYRLSGLAGKRIGPRFKGHDEGIGGGFGDWVVRKRNGNTYLARRELMQVIRVDEKNGALKPVVVGEFGKTNSSLWTDGDGDGEPQPGEFRKFAWGETGIFGNATVGAPDDLDYYRYNRYANKVYRVPVQKFNAAGAPVYAPLPDLVTAVPTFTGFDLKKVYLAKSTGAIAKTDDRFFVAMNTQPPKADWNVSDYAQLHIFDAEGNYVARVGRHVDRPKGPYQFAPRPGPGEVYCFKNLVGAVYDVAVATDFDGGFSGKLSAITYAWDKNGLFAGGLFDKPNTKTAPLHQYYHSGDNGSGTILPDKATGEALYYAGRENELAVYRVSGWKGWVRLSGKVK</sequence>
<feature type="signal peptide" evidence="1">
    <location>
        <begin position="1"/>
        <end position="20"/>
    </location>
</feature>
<feature type="chain" id="PRO_5027092289" description="FlgD/Vpr Ig-like domain-containing protein" evidence="1">
    <location>
        <begin position="21"/>
        <end position="780"/>
    </location>
</feature>